<dbReference type="EMBL" id="BEHT01000046">
    <property type="protein sequence ID" value="GBC99986.1"/>
    <property type="molecule type" value="Genomic_DNA"/>
</dbReference>
<dbReference type="Pfam" id="PF03938">
    <property type="entry name" value="OmpH"/>
    <property type="match status" value="1"/>
</dbReference>
<feature type="coiled-coil region" evidence="3">
    <location>
        <begin position="141"/>
        <end position="175"/>
    </location>
</feature>
<evidence type="ECO:0008006" key="6">
    <source>
        <dbReference type="Google" id="ProtNLM"/>
    </source>
</evidence>
<dbReference type="Gene3D" id="3.30.910.20">
    <property type="entry name" value="Skp domain"/>
    <property type="match status" value="1"/>
</dbReference>
<comment type="similarity">
    <text evidence="1">Belongs to the Skp family.</text>
</comment>
<dbReference type="PANTHER" id="PTHR35089">
    <property type="entry name" value="CHAPERONE PROTEIN SKP"/>
    <property type="match status" value="1"/>
</dbReference>
<proteinExistence type="inferred from homology"/>
<dbReference type="GO" id="GO:0051082">
    <property type="term" value="F:unfolded protein binding"/>
    <property type="evidence" value="ECO:0007669"/>
    <property type="project" value="InterPro"/>
</dbReference>
<dbReference type="Proteomes" id="UP000236173">
    <property type="component" value="Unassembled WGS sequence"/>
</dbReference>
<evidence type="ECO:0000256" key="1">
    <source>
        <dbReference type="ARBA" id="ARBA00009091"/>
    </source>
</evidence>
<accession>A0A2H5XFN4</accession>
<keyword evidence="2" id="KW-0732">Signal</keyword>
<dbReference type="GO" id="GO:0050821">
    <property type="term" value="P:protein stabilization"/>
    <property type="evidence" value="ECO:0007669"/>
    <property type="project" value="TreeGrafter"/>
</dbReference>
<evidence type="ECO:0000313" key="5">
    <source>
        <dbReference type="Proteomes" id="UP000236173"/>
    </source>
</evidence>
<evidence type="ECO:0000256" key="3">
    <source>
        <dbReference type="SAM" id="Coils"/>
    </source>
</evidence>
<dbReference type="SMART" id="SM00935">
    <property type="entry name" value="OmpH"/>
    <property type="match status" value="1"/>
</dbReference>
<dbReference type="PANTHER" id="PTHR35089:SF1">
    <property type="entry name" value="CHAPERONE PROTEIN SKP"/>
    <property type="match status" value="1"/>
</dbReference>
<reference evidence="5" key="1">
    <citation type="submission" date="2017-09" db="EMBL/GenBank/DDBJ databases">
        <title>Metaegenomics of thermophilic ammonia-oxidizing enrichment culture.</title>
        <authorList>
            <person name="Kato S."/>
            <person name="Suzuki K."/>
        </authorList>
    </citation>
    <scope>NUCLEOTIDE SEQUENCE [LARGE SCALE GENOMIC DNA]</scope>
</reference>
<dbReference type="InterPro" id="IPR024930">
    <property type="entry name" value="Skp_dom_sf"/>
</dbReference>
<dbReference type="GO" id="GO:0005829">
    <property type="term" value="C:cytosol"/>
    <property type="evidence" value="ECO:0007669"/>
    <property type="project" value="TreeGrafter"/>
</dbReference>
<evidence type="ECO:0000256" key="2">
    <source>
        <dbReference type="ARBA" id="ARBA00022729"/>
    </source>
</evidence>
<dbReference type="AlphaFoldDB" id="A0A2H5XFN4"/>
<organism evidence="4 5">
    <name type="scientific">Candidatus Fervidibacter japonicus</name>
    <dbReference type="NCBI Taxonomy" id="2035412"/>
    <lineage>
        <taxon>Bacteria</taxon>
        <taxon>Candidatus Fervidibacterota</taxon>
        <taxon>Candidatus Fervidibacter</taxon>
    </lineage>
</organism>
<keyword evidence="3" id="KW-0175">Coiled coil</keyword>
<dbReference type="InterPro" id="IPR005632">
    <property type="entry name" value="Chaperone_Skp"/>
</dbReference>
<protein>
    <recommendedName>
        <fullName evidence="6">Chaperone protein Skp</fullName>
    </recommendedName>
</protein>
<gene>
    <name evidence="4" type="ORF">HRbin17_02519</name>
</gene>
<comment type="caution">
    <text evidence="4">The sequence shown here is derived from an EMBL/GenBank/DDBJ whole genome shotgun (WGS) entry which is preliminary data.</text>
</comment>
<dbReference type="SUPFAM" id="SSF111384">
    <property type="entry name" value="OmpH-like"/>
    <property type="match status" value="1"/>
</dbReference>
<name>A0A2H5XFN4_9BACT</name>
<sequence>MRWVIVGLAVTVLALLCRPWQVSGSVQGWQVGVIDSARIGREGQFTDLRRTYDEQRRAYLELINLRQNYLMLTGLEWADLRRLVSKPQRSRQEDERLQQLRRLELEREAELQRLQQTPPAQMSPADRARLEELTRLWKEGREDLTRLRELMEEELRRVEAELNKAVDEKVRAAIQAIAAQQGLDFVLDKSALYFVRGQVVDITDAVLKTLNTPESAAPTSPQGKKADK</sequence>
<evidence type="ECO:0000313" key="4">
    <source>
        <dbReference type="EMBL" id="GBC99986.1"/>
    </source>
</evidence>